<keyword evidence="3 7" id="KW-0288">FMN</keyword>
<protein>
    <recommendedName>
        <fullName evidence="7">Putative NAD(P)H nitroreductase</fullName>
        <ecNumber evidence="7">1.-.-.-</ecNumber>
    </recommendedName>
</protein>
<dbReference type="Pfam" id="PF00881">
    <property type="entry name" value="Nitroreductase"/>
    <property type="match status" value="1"/>
</dbReference>
<sequence length="198" mass="21117">MSDGTTGAAPAALTQMLARASVTPRLLAEPGPSVSELEMAISAALTAPDHGMLRPWRFVTIEGEARARLGALMVASLLRRMPDAPTEALAKEEHKPQRAPLVIIAGAAIRHGHKIPVWEQEASAAAGIMNLMHALEAQGYGTFWSSAPSLLDPEMKQALGFPETDRLLGFIHVGTLAGPKPEPHRPAPAAYWRAWSGI</sequence>
<dbReference type="InterPro" id="IPR000415">
    <property type="entry name" value="Nitroreductase-like"/>
</dbReference>
<feature type="binding site" evidence="8">
    <location>
        <position position="50"/>
    </location>
    <ligand>
        <name>FMN</name>
        <dbReference type="ChEBI" id="CHEBI:58210"/>
        <note>ligand shared between dimeric partners</note>
    </ligand>
</feature>
<dbReference type="SUPFAM" id="SSF55469">
    <property type="entry name" value="FMN-dependent nitroreductase-like"/>
    <property type="match status" value="1"/>
</dbReference>
<name>A0A437LZF8_9PROT</name>
<reference evidence="10 11" key="1">
    <citation type="submission" date="2019-01" db="EMBL/GenBank/DDBJ databases">
        <authorList>
            <person name="Chen W.-M."/>
        </authorList>
    </citation>
    <scope>NUCLEOTIDE SEQUENCE [LARGE SCALE GENOMIC DNA]</scope>
    <source>
        <strain evidence="10 11">CCP-6</strain>
    </source>
</reference>
<feature type="binding site" description="in other chain" evidence="8">
    <location>
        <begin position="19"/>
        <end position="21"/>
    </location>
    <ligand>
        <name>FMN</name>
        <dbReference type="ChEBI" id="CHEBI:58210"/>
        <note>ligand shared between dimeric partners</note>
    </ligand>
</feature>
<keyword evidence="2 7" id="KW-0285">Flavoprotein</keyword>
<dbReference type="InterPro" id="IPR029479">
    <property type="entry name" value="Nitroreductase"/>
</dbReference>
<dbReference type="EC" id="1.-.-.-" evidence="7"/>
<comment type="similarity">
    <text evidence="1 7">Belongs to the nitroreductase family.</text>
</comment>
<keyword evidence="4 7" id="KW-0521">NADP</keyword>
<proteinExistence type="inferred from homology"/>
<evidence type="ECO:0000256" key="7">
    <source>
        <dbReference type="PIRNR" id="PIRNR000232"/>
    </source>
</evidence>
<feature type="domain" description="Nitroreductase" evidence="9">
    <location>
        <begin position="19"/>
        <end position="174"/>
    </location>
</feature>
<evidence type="ECO:0000256" key="4">
    <source>
        <dbReference type="ARBA" id="ARBA00022857"/>
    </source>
</evidence>
<dbReference type="PIRSF" id="PIRSF000232">
    <property type="entry name" value="YdjA"/>
    <property type="match status" value="1"/>
</dbReference>
<dbReference type="InterPro" id="IPR026021">
    <property type="entry name" value="YdjA-like"/>
</dbReference>
<comment type="caution">
    <text evidence="10">The sequence shown here is derived from an EMBL/GenBank/DDBJ whole genome shotgun (WGS) entry which is preliminary data.</text>
</comment>
<evidence type="ECO:0000256" key="8">
    <source>
        <dbReference type="PIRSR" id="PIRSR000232-1"/>
    </source>
</evidence>
<evidence type="ECO:0000256" key="2">
    <source>
        <dbReference type="ARBA" id="ARBA00022630"/>
    </source>
</evidence>
<dbReference type="Gene3D" id="3.40.109.10">
    <property type="entry name" value="NADH Oxidase"/>
    <property type="match status" value="1"/>
</dbReference>
<dbReference type="EMBL" id="SACL01000013">
    <property type="protein sequence ID" value="RVT90644.1"/>
    <property type="molecule type" value="Genomic_DNA"/>
</dbReference>
<evidence type="ECO:0000313" key="10">
    <source>
        <dbReference type="EMBL" id="RVT90644.1"/>
    </source>
</evidence>
<dbReference type="GO" id="GO:0016491">
    <property type="term" value="F:oxidoreductase activity"/>
    <property type="evidence" value="ECO:0007669"/>
    <property type="project" value="UniProtKB-UniRule"/>
</dbReference>
<evidence type="ECO:0000259" key="9">
    <source>
        <dbReference type="Pfam" id="PF00881"/>
    </source>
</evidence>
<evidence type="ECO:0000256" key="3">
    <source>
        <dbReference type="ARBA" id="ARBA00022643"/>
    </source>
</evidence>
<dbReference type="OrthoDB" id="9804207at2"/>
<dbReference type="PANTHER" id="PTHR43821:SF1">
    <property type="entry name" value="NAD(P)H NITROREDUCTASE YDJA-RELATED"/>
    <property type="match status" value="1"/>
</dbReference>
<keyword evidence="11" id="KW-1185">Reference proteome</keyword>
<gene>
    <name evidence="10" type="ORF">EOD42_23735</name>
</gene>
<dbReference type="Proteomes" id="UP000282957">
    <property type="component" value="Unassembled WGS sequence"/>
</dbReference>
<feature type="binding site" description="in other chain" evidence="8">
    <location>
        <begin position="144"/>
        <end position="146"/>
    </location>
    <ligand>
        <name>FMN</name>
        <dbReference type="ChEBI" id="CHEBI:58210"/>
        <note>ligand shared between dimeric partners</note>
    </ligand>
</feature>
<dbReference type="AlphaFoldDB" id="A0A437LZF8"/>
<organism evidence="10 11">
    <name type="scientific">Rhodovarius crocodyli</name>
    <dbReference type="NCBI Taxonomy" id="1979269"/>
    <lineage>
        <taxon>Bacteria</taxon>
        <taxon>Pseudomonadati</taxon>
        <taxon>Pseudomonadota</taxon>
        <taxon>Alphaproteobacteria</taxon>
        <taxon>Acetobacterales</taxon>
        <taxon>Roseomonadaceae</taxon>
        <taxon>Rhodovarius</taxon>
    </lineage>
</organism>
<evidence type="ECO:0000256" key="5">
    <source>
        <dbReference type="ARBA" id="ARBA00023002"/>
    </source>
</evidence>
<evidence type="ECO:0000256" key="6">
    <source>
        <dbReference type="ARBA" id="ARBA00023027"/>
    </source>
</evidence>
<accession>A0A437LZF8</accession>
<keyword evidence="5 7" id="KW-0560">Oxidoreductase</keyword>
<keyword evidence="6 7" id="KW-0520">NAD</keyword>
<dbReference type="PANTHER" id="PTHR43821">
    <property type="entry name" value="NAD(P)H NITROREDUCTASE YDJA-RELATED"/>
    <property type="match status" value="1"/>
</dbReference>
<evidence type="ECO:0000256" key="1">
    <source>
        <dbReference type="ARBA" id="ARBA00007118"/>
    </source>
</evidence>
<evidence type="ECO:0000313" key="11">
    <source>
        <dbReference type="Proteomes" id="UP000282957"/>
    </source>
</evidence>
<dbReference type="CDD" id="cd02135">
    <property type="entry name" value="YdjA-like"/>
    <property type="match status" value="1"/>
</dbReference>
<comment type="cofactor">
    <cofactor evidence="8">
        <name>FMN</name>
        <dbReference type="ChEBI" id="CHEBI:58210"/>
    </cofactor>
    <text evidence="8">Binds 1 FMN per subunit.</text>
</comment>
<dbReference type="RefSeq" id="WP_127790087.1">
    <property type="nucleotide sequence ID" value="NZ_SACL01000013.1"/>
</dbReference>
<dbReference type="InterPro" id="IPR052530">
    <property type="entry name" value="NAD(P)H_nitroreductase"/>
</dbReference>